<keyword evidence="3" id="KW-1185">Reference proteome</keyword>
<dbReference type="InterPro" id="IPR053235">
    <property type="entry name" value="Ser_Thr_kinase"/>
</dbReference>
<dbReference type="InterPro" id="IPR008271">
    <property type="entry name" value="Ser/Thr_kinase_AS"/>
</dbReference>
<dbReference type="Pfam" id="PF00069">
    <property type="entry name" value="Pkinase"/>
    <property type="match status" value="1"/>
</dbReference>
<name>A0A067M4X9_BOTB1</name>
<dbReference type="GO" id="GO:0005524">
    <property type="term" value="F:ATP binding"/>
    <property type="evidence" value="ECO:0007669"/>
    <property type="project" value="InterPro"/>
</dbReference>
<dbReference type="SMART" id="SM00220">
    <property type="entry name" value="S_TKc"/>
    <property type="match status" value="1"/>
</dbReference>
<dbReference type="PROSITE" id="PS00108">
    <property type="entry name" value="PROTEIN_KINASE_ST"/>
    <property type="match status" value="1"/>
</dbReference>
<dbReference type="AlphaFoldDB" id="A0A067M4X9"/>
<dbReference type="InterPro" id="IPR000719">
    <property type="entry name" value="Prot_kinase_dom"/>
</dbReference>
<dbReference type="Proteomes" id="UP000027195">
    <property type="component" value="Unassembled WGS sequence"/>
</dbReference>
<dbReference type="GO" id="GO:0004674">
    <property type="term" value="F:protein serine/threonine kinase activity"/>
    <property type="evidence" value="ECO:0007669"/>
    <property type="project" value="TreeGrafter"/>
</dbReference>
<sequence length="244" mass="27610">MLIIFTIRTFGRVSLVKDRKTGLRFALKMIKHQIHPITRGIDRHLAENEIFITGSLHHPRVINLYRAFNIPNGTFVDLVLELAEGGSVQSFVDLNAKRLKEEHIAHILKEILEGLAYIHERGVIHRDIKPLNVLLTREGHVKIADFGLSTVLDSPRARATRIWGTPWYMDTQMKLPGGYGCEVDIYALGRTAEHLRTTALALPNGCSFALLDFIRLCTQDRSRRPKAPELLKVCFDSLADVPLC</sequence>
<accession>A0A067M4X9</accession>
<feature type="domain" description="Protein kinase" evidence="1">
    <location>
        <begin position="1"/>
        <end position="244"/>
    </location>
</feature>
<proteinExistence type="predicted"/>
<organism evidence="2 3">
    <name type="scientific">Botryobasidium botryosum (strain FD-172 SS1)</name>
    <dbReference type="NCBI Taxonomy" id="930990"/>
    <lineage>
        <taxon>Eukaryota</taxon>
        <taxon>Fungi</taxon>
        <taxon>Dikarya</taxon>
        <taxon>Basidiomycota</taxon>
        <taxon>Agaricomycotina</taxon>
        <taxon>Agaricomycetes</taxon>
        <taxon>Cantharellales</taxon>
        <taxon>Botryobasidiaceae</taxon>
        <taxon>Botryobasidium</taxon>
    </lineage>
</organism>
<dbReference type="OrthoDB" id="4062651at2759"/>
<reference evidence="3" key="1">
    <citation type="journal article" date="2014" name="Proc. Natl. Acad. Sci. U.S.A.">
        <title>Extensive sampling of basidiomycete genomes demonstrates inadequacy of the white-rot/brown-rot paradigm for wood decay fungi.</title>
        <authorList>
            <person name="Riley R."/>
            <person name="Salamov A.A."/>
            <person name="Brown D.W."/>
            <person name="Nagy L.G."/>
            <person name="Floudas D."/>
            <person name="Held B.W."/>
            <person name="Levasseur A."/>
            <person name="Lombard V."/>
            <person name="Morin E."/>
            <person name="Otillar R."/>
            <person name="Lindquist E.A."/>
            <person name="Sun H."/>
            <person name="LaButti K.M."/>
            <person name="Schmutz J."/>
            <person name="Jabbour D."/>
            <person name="Luo H."/>
            <person name="Baker S.E."/>
            <person name="Pisabarro A.G."/>
            <person name="Walton J.D."/>
            <person name="Blanchette R.A."/>
            <person name="Henrissat B."/>
            <person name="Martin F."/>
            <person name="Cullen D."/>
            <person name="Hibbett D.S."/>
            <person name="Grigoriev I.V."/>
        </authorList>
    </citation>
    <scope>NUCLEOTIDE SEQUENCE [LARGE SCALE GENOMIC DNA]</scope>
    <source>
        <strain evidence="3">FD-172 SS1</strain>
    </source>
</reference>
<dbReference type="InParanoid" id="A0A067M4X9"/>
<protein>
    <recommendedName>
        <fullName evidence="1">Protein kinase domain-containing protein</fullName>
    </recommendedName>
</protein>
<gene>
    <name evidence="2" type="ORF">BOTBODRAFT_116825</name>
</gene>
<dbReference type="PROSITE" id="PS50011">
    <property type="entry name" value="PROTEIN_KINASE_DOM"/>
    <property type="match status" value="1"/>
</dbReference>
<evidence type="ECO:0000313" key="2">
    <source>
        <dbReference type="EMBL" id="KDQ09760.1"/>
    </source>
</evidence>
<dbReference type="EMBL" id="KL198075">
    <property type="protein sequence ID" value="KDQ09760.1"/>
    <property type="molecule type" value="Genomic_DNA"/>
</dbReference>
<dbReference type="HOGENOM" id="CLU_1137840_0_0_1"/>
<evidence type="ECO:0000313" key="3">
    <source>
        <dbReference type="Proteomes" id="UP000027195"/>
    </source>
</evidence>
<dbReference type="CDD" id="cd00180">
    <property type="entry name" value="PKc"/>
    <property type="match status" value="1"/>
</dbReference>
<dbReference type="Gene3D" id="1.10.510.10">
    <property type="entry name" value="Transferase(Phosphotransferase) domain 1"/>
    <property type="match status" value="1"/>
</dbReference>
<evidence type="ECO:0000259" key="1">
    <source>
        <dbReference type="PROSITE" id="PS50011"/>
    </source>
</evidence>
<dbReference type="SUPFAM" id="SSF56112">
    <property type="entry name" value="Protein kinase-like (PK-like)"/>
    <property type="match status" value="1"/>
</dbReference>
<dbReference type="InterPro" id="IPR011009">
    <property type="entry name" value="Kinase-like_dom_sf"/>
</dbReference>
<dbReference type="GO" id="GO:0005737">
    <property type="term" value="C:cytoplasm"/>
    <property type="evidence" value="ECO:0007669"/>
    <property type="project" value="TreeGrafter"/>
</dbReference>
<dbReference type="STRING" id="930990.A0A067M4X9"/>
<dbReference type="PANTHER" id="PTHR24361">
    <property type="entry name" value="MITOGEN-ACTIVATED KINASE KINASE KINASE"/>
    <property type="match status" value="1"/>
</dbReference>